<comment type="caution">
    <text evidence="3">The sequence shown here is derived from an EMBL/GenBank/DDBJ whole genome shotgun (WGS) entry which is preliminary data.</text>
</comment>
<evidence type="ECO:0000256" key="1">
    <source>
        <dbReference type="SAM" id="Coils"/>
    </source>
</evidence>
<dbReference type="Pfam" id="PF19995">
    <property type="entry name" value="iSTAND"/>
    <property type="match status" value="1"/>
</dbReference>
<keyword evidence="1" id="KW-0175">Coiled coil</keyword>
<evidence type="ECO:0000313" key="3">
    <source>
        <dbReference type="EMBL" id="MBD2560315.1"/>
    </source>
</evidence>
<feature type="domain" description="Inactive STAND" evidence="2">
    <location>
        <begin position="78"/>
        <end position="228"/>
    </location>
</feature>
<dbReference type="RefSeq" id="WP_190895612.1">
    <property type="nucleotide sequence ID" value="NZ_JACJTE010000005.1"/>
</dbReference>
<gene>
    <name evidence="3" type="ORF">H6G95_06710</name>
</gene>
<sequence length="328" mass="38372">MSSEQHLQHKRHALQEHYDLLAEKLKRLRRDYAIAADTLIRFQLEKQIEQTEAELNELAQKLDDLELALSSGKVYRALLKLGYREQTRSFRRFIETHSVGAFLIHGSLYYGQRWLLNRLVVQNVPNIMTGKVVRIELSRIARRSDSAALWRELGGRVGLGRQSSIPEIAERVYQWWRTQNVLLIFYDVDCLSEASLDEIIRDFWLPLATKVRETTSQVSQFKLLMFLVDYDGCAGSWNLPFVEKLEPTWKPHNPVKLPGITEFSEYELTNWLEHEADELPTKLIDAVDETIQIILKNSDNGIPERALEEICQLSGFNWYDKEEKWLRL</sequence>
<protein>
    <recommendedName>
        <fullName evidence="2">Inactive STAND domain-containing protein</fullName>
    </recommendedName>
</protein>
<organism evidence="3 4">
    <name type="scientific">Nostoc linckia FACHB-391</name>
    <dbReference type="NCBI Taxonomy" id="2692906"/>
    <lineage>
        <taxon>Bacteria</taxon>
        <taxon>Bacillati</taxon>
        <taxon>Cyanobacteriota</taxon>
        <taxon>Cyanophyceae</taxon>
        <taxon>Nostocales</taxon>
        <taxon>Nostocaceae</taxon>
        <taxon>Nostoc</taxon>
    </lineage>
</organism>
<keyword evidence="4" id="KW-1185">Reference proteome</keyword>
<evidence type="ECO:0000313" key="4">
    <source>
        <dbReference type="Proteomes" id="UP000604661"/>
    </source>
</evidence>
<name>A0ABR8EQU1_NOSLI</name>
<dbReference type="InterPro" id="IPR045475">
    <property type="entry name" value="iSTAND"/>
</dbReference>
<evidence type="ECO:0000259" key="2">
    <source>
        <dbReference type="Pfam" id="PF19995"/>
    </source>
</evidence>
<reference evidence="3 4" key="1">
    <citation type="journal article" date="2020" name="ISME J.">
        <title>Comparative genomics reveals insights into cyanobacterial evolution and habitat adaptation.</title>
        <authorList>
            <person name="Chen M.Y."/>
            <person name="Teng W.K."/>
            <person name="Zhao L."/>
            <person name="Hu C.X."/>
            <person name="Zhou Y.K."/>
            <person name="Han B.P."/>
            <person name="Song L.R."/>
            <person name="Shu W.S."/>
        </authorList>
    </citation>
    <scope>NUCLEOTIDE SEQUENCE [LARGE SCALE GENOMIC DNA]</scope>
    <source>
        <strain evidence="3 4">FACHB-391</strain>
    </source>
</reference>
<dbReference type="Proteomes" id="UP000604661">
    <property type="component" value="Unassembled WGS sequence"/>
</dbReference>
<accession>A0ABR8EQU1</accession>
<dbReference type="EMBL" id="JACJTE010000005">
    <property type="protein sequence ID" value="MBD2560315.1"/>
    <property type="molecule type" value="Genomic_DNA"/>
</dbReference>
<proteinExistence type="predicted"/>
<feature type="coiled-coil region" evidence="1">
    <location>
        <begin position="11"/>
        <end position="68"/>
    </location>
</feature>